<dbReference type="GeneID" id="25295010"/>
<evidence type="ECO:0000256" key="1">
    <source>
        <dbReference type="SAM" id="MobiDB-lite"/>
    </source>
</evidence>
<feature type="compositionally biased region" description="Polar residues" evidence="1">
    <location>
        <begin position="500"/>
        <end position="527"/>
    </location>
</feature>
<evidence type="ECO:0000313" key="3">
    <source>
        <dbReference type="Proteomes" id="UP000053617"/>
    </source>
</evidence>
<feature type="region of interest" description="Disordered" evidence="1">
    <location>
        <begin position="180"/>
        <end position="378"/>
    </location>
</feature>
<dbReference type="AlphaFoldDB" id="A0A0D2FMV2"/>
<feature type="region of interest" description="Disordered" evidence="1">
    <location>
        <begin position="1"/>
        <end position="136"/>
    </location>
</feature>
<feature type="compositionally biased region" description="Polar residues" evidence="1">
    <location>
        <begin position="29"/>
        <end position="38"/>
    </location>
</feature>
<accession>A0A0D2FMV2</accession>
<feature type="compositionally biased region" description="Basic and acidic residues" evidence="1">
    <location>
        <begin position="306"/>
        <end position="320"/>
    </location>
</feature>
<feature type="compositionally biased region" description="Polar residues" evidence="1">
    <location>
        <begin position="85"/>
        <end position="96"/>
    </location>
</feature>
<sequence length="755" mass="82248">MAKLQKSLKQRQHHSMRHSRHVAKLTPSEIRSLNNNIALVSKTGSQSSSKGTSSPARSRRSTNATPPATPDDPSASPAQAHRNPGSRNNSVNLQTPPHTPNEHRRSSQSSTHGHHHGHPVQSHANGIIHAPRPRGSAQAAFMVANGISSRPSSSGSSNYRGFPTYRGPEVTRTGSINMLQRPSPTIVTNPLSNFSRPRQSMVSSSPERCRQESQDIGILGPQSLRNGRANSLPSVSAPSSRQPSPPRVTDSPVSMIVDGTEKFPVLDPVDDPHNQPKIQDDDEDAQNESKPRGDDQTQEISTTPVDRSKEVAEPKSPGKKDKPKRFTISTALFGGDKSHQDGAENASKLKKARRRTLSFTKSDGIEKSSPEVPTTAPPEEVQVDGATIENGDFAAHPSVRPLSLIIPGEFKGKEKEIYSGPVYARCACCGKLKRPPGYTNGLTPVVENENLRTNFSFEIERTSDTTARRSSDASRGKFTPIIPMEVGESETRQATIEPPISSSSPMKQQNQYTSMPPPTRQQNQYTSPARRPKRHSDPPRFVRFGSLHGRRNADPTVITEEDEDEVDENQPLMTEQANPDQTGVTAHDFAVMDEVVTSQPVFDSETDRAVVEAKLNEQLLTTEVPEPISRRPSNTGSESDNFFTPVPGTTPVVEDQSNEKQDAEQTMLLNRENSFLGLPEPQLGPDFAPSNATLGELVLAPSTNTVKINSLTDLGASGAAVDNGEKNILEGLEKSREVDAERHKGQKWVAEVMAV</sequence>
<evidence type="ECO:0000313" key="2">
    <source>
        <dbReference type="EMBL" id="KIX03387.1"/>
    </source>
</evidence>
<organism evidence="2 3">
    <name type="scientific">Rhinocladiella mackenziei CBS 650.93</name>
    <dbReference type="NCBI Taxonomy" id="1442369"/>
    <lineage>
        <taxon>Eukaryota</taxon>
        <taxon>Fungi</taxon>
        <taxon>Dikarya</taxon>
        <taxon>Ascomycota</taxon>
        <taxon>Pezizomycotina</taxon>
        <taxon>Eurotiomycetes</taxon>
        <taxon>Chaetothyriomycetidae</taxon>
        <taxon>Chaetothyriales</taxon>
        <taxon>Herpotrichiellaceae</taxon>
        <taxon>Rhinocladiella</taxon>
    </lineage>
</organism>
<proteinExistence type="predicted"/>
<gene>
    <name evidence="2" type="ORF">Z518_06939</name>
</gene>
<feature type="region of interest" description="Disordered" evidence="1">
    <location>
        <begin position="624"/>
        <end position="661"/>
    </location>
</feature>
<dbReference type="Proteomes" id="UP000053617">
    <property type="component" value="Unassembled WGS sequence"/>
</dbReference>
<feature type="compositionally biased region" description="Polar residues" evidence="1">
    <location>
        <begin position="223"/>
        <end position="232"/>
    </location>
</feature>
<protein>
    <submittedName>
        <fullName evidence="2">Uncharacterized protein</fullName>
    </submittedName>
</protein>
<feature type="region of interest" description="Disordered" evidence="1">
    <location>
        <begin position="462"/>
        <end position="565"/>
    </location>
</feature>
<dbReference type="EMBL" id="KN847479">
    <property type="protein sequence ID" value="KIX03387.1"/>
    <property type="molecule type" value="Genomic_DNA"/>
</dbReference>
<name>A0A0D2FMV2_9EURO</name>
<dbReference type="OrthoDB" id="4160512at2759"/>
<reference evidence="2 3" key="1">
    <citation type="submission" date="2015-01" db="EMBL/GenBank/DDBJ databases">
        <title>The Genome Sequence of Rhinocladiella mackenzie CBS 650.93.</title>
        <authorList>
            <consortium name="The Broad Institute Genomics Platform"/>
            <person name="Cuomo C."/>
            <person name="de Hoog S."/>
            <person name="Gorbushina A."/>
            <person name="Stielow B."/>
            <person name="Teixiera M."/>
            <person name="Abouelleil A."/>
            <person name="Chapman S.B."/>
            <person name="Priest M."/>
            <person name="Young S.K."/>
            <person name="Wortman J."/>
            <person name="Nusbaum C."/>
            <person name="Birren B."/>
        </authorList>
    </citation>
    <scope>NUCLEOTIDE SEQUENCE [LARGE SCALE GENOMIC DNA]</scope>
    <source>
        <strain evidence="2 3">CBS 650.93</strain>
    </source>
</reference>
<feature type="compositionally biased region" description="Basic residues" evidence="1">
    <location>
        <begin position="1"/>
        <end position="23"/>
    </location>
</feature>
<feature type="compositionally biased region" description="Basic and acidic residues" evidence="1">
    <location>
        <begin position="462"/>
        <end position="475"/>
    </location>
</feature>
<feature type="region of interest" description="Disordered" evidence="1">
    <location>
        <begin position="148"/>
        <end position="168"/>
    </location>
</feature>
<feature type="compositionally biased region" description="Low complexity" evidence="1">
    <location>
        <begin position="41"/>
        <end position="54"/>
    </location>
</feature>
<feature type="compositionally biased region" description="Low complexity" evidence="1">
    <location>
        <begin position="148"/>
        <end position="157"/>
    </location>
</feature>
<dbReference type="VEuPathDB" id="FungiDB:Z518_06939"/>
<dbReference type="RefSeq" id="XP_013270523.1">
    <property type="nucleotide sequence ID" value="XM_013415069.1"/>
</dbReference>
<feature type="compositionally biased region" description="Low complexity" evidence="1">
    <location>
        <begin position="233"/>
        <end position="242"/>
    </location>
</feature>
<feature type="compositionally biased region" description="Polar residues" evidence="1">
    <location>
        <begin position="631"/>
        <end position="642"/>
    </location>
</feature>
<keyword evidence="3" id="KW-1185">Reference proteome</keyword>
<feature type="compositionally biased region" description="Polar residues" evidence="1">
    <location>
        <begin position="180"/>
        <end position="206"/>
    </location>
</feature>
<dbReference type="HOGENOM" id="CLU_021432_0_0_1"/>